<organism evidence="7 8">
    <name type="scientific">Bursaphelenchus xylophilus</name>
    <name type="common">Pinewood nematode worm</name>
    <name type="synonym">Aphelenchoides xylophilus</name>
    <dbReference type="NCBI Taxonomy" id="6326"/>
    <lineage>
        <taxon>Eukaryota</taxon>
        <taxon>Metazoa</taxon>
        <taxon>Ecdysozoa</taxon>
        <taxon>Nematoda</taxon>
        <taxon>Chromadorea</taxon>
        <taxon>Rhabditida</taxon>
        <taxon>Tylenchina</taxon>
        <taxon>Tylenchomorpha</taxon>
        <taxon>Aphelenchoidea</taxon>
        <taxon>Aphelenchoididae</taxon>
        <taxon>Bursaphelenchus</taxon>
    </lineage>
</organism>
<name>A0A7I8WY14_BURXY</name>
<keyword evidence="8" id="KW-1185">Reference proteome</keyword>
<dbReference type="SMR" id="A0A7I8WY14"/>
<evidence type="ECO:0000256" key="4">
    <source>
        <dbReference type="ARBA" id="ARBA00022801"/>
    </source>
</evidence>
<comment type="similarity">
    <text evidence="1">Belongs to the peptidase S28 family.</text>
</comment>
<feature type="signal peptide" evidence="6">
    <location>
        <begin position="1"/>
        <end position="16"/>
    </location>
</feature>
<keyword evidence="3 6" id="KW-0732">Signal</keyword>
<dbReference type="InterPro" id="IPR008758">
    <property type="entry name" value="Peptidase_S28"/>
</dbReference>
<dbReference type="PANTHER" id="PTHR11010:SF38">
    <property type="entry name" value="LYSOSOMAL PRO-X CARBOXYPEPTIDASE"/>
    <property type="match status" value="1"/>
</dbReference>
<dbReference type="Proteomes" id="UP000659654">
    <property type="component" value="Unassembled WGS sequence"/>
</dbReference>
<gene>
    <name evidence="7" type="ORF">BXYJ_LOCUS4863</name>
</gene>
<dbReference type="OrthoDB" id="1735038at2759"/>
<comment type="caution">
    <text evidence="7">The sequence shown here is derived from an EMBL/GenBank/DDBJ whole genome shotgun (WGS) entry which is preliminary data.</text>
</comment>
<dbReference type="GO" id="GO:0008239">
    <property type="term" value="F:dipeptidyl-peptidase activity"/>
    <property type="evidence" value="ECO:0007669"/>
    <property type="project" value="TreeGrafter"/>
</dbReference>
<dbReference type="GO" id="GO:0006508">
    <property type="term" value="P:proteolysis"/>
    <property type="evidence" value="ECO:0007669"/>
    <property type="project" value="UniProtKB-KW"/>
</dbReference>
<keyword evidence="4" id="KW-0378">Hydrolase</keyword>
<evidence type="ECO:0000256" key="1">
    <source>
        <dbReference type="ARBA" id="ARBA00011079"/>
    </source>
</evidence>
<proteinExistence type="inferred from homology"/>
<dbReference type="EMBL" id="CAJFCV020000002">
    <property type="protein sequence ID" value="CAG9100455.1"/>
    <property type="molecule type" value="Genomic_DNA"/>
</dbReference>
<keyword evidence="5" id="KW-0325">Glycoprotein</keyword>
<evidence type="ECO:0000256" key="3">
    <source>
        <dbReference type="ARBA" id="ARBA00022729"/>
    </source>
</evidence>
<dbReference type="GO" id="GO:0070008">
    <property type="term" value="F:serine-type exopeptidase activity"/>
    <property type="evidence" value="ECO:0007669"/>
    <property type="project" value="InterPro"/>
</dbReference>
<evidence type="ECO:0000256" key="2">
    <source>
        <dbReference type="ARBA" id="ARBA00022670"/>
    </source>
</evidence>
<dbReference type="PANTHER" id="PTHR11010">
    <property type="entry name" value="PROTEASE S28 PRO-X CARBOXYPEPTIDASE-RELATED"/>
    <property type="match status" value="1"/>
</dbReference>
<sequence length="470" mass="53829">MERIFLLLILLTSVKATFSWPIPDESPLGNDTIGTYIWARVDNFDNENNQTYKQYYKTLFEGNSELRILYVGGESENEVKPPSELLLAADSKYKKLLEELHGEFDATVYSLEHRYYDHSYPVHFPEKAEDFKYLTSQQALADVANFINVQNSLNEGKWITIGGSYPGMLSLWFRQLYPKLTVGAIGSSSPVNAVVNFTSFFLVSQNGYKRRHPECHEKLKLAFDEFRGILEKKTDLSILDQLYPNLTSVFDYNTAYGLNNIAYQVVSDAYTQIQTNIDGICSTYNVSTEEPLVELAANFKQTADHIQDKHWGSWLWQVCNEFGFFYSPSHEEFQAKGTYDIKEVFQKECELRFGKDYTYEQIEENVKKSLEYYGGDKPYKGSNAIISNSDLDPWSGQGVEKAESDTVKIFIIRNATHCDDLRAGNNADVLEARPLYIAEIRKWLKGSSHRQSISVFTIILTCITLVAKLF</sequence>
<dbReference type="Proteomes" id="UP000582659">
    <property type="component" value="Unassembled WGS sequence"/>
</dbReference>
<protein>
    <submittedName>
        <fullName evidence="7">(pine wood nematode) hypothetical protein</fullName>
    </submittedName>
</protein>
<evidence type="ECO:0000256" key="6">
    <source>
        <dbReference type="SAM" id="SignalP"/>
    </source>
</evidence>
<reference evidence="7" key="1">
    <citation type="submission" date="2020-09" db="EMBL/GenBank/DDBJ databases">
        <authorList>
            <person name="Kikuchi T."/>
        </authorList>
    </citation>
    <scope>NUCLEOTIDE SEQUENCE</scope>
    <source>
        <strain evidence="7">Ka4C1</strain>
    </source>
</reference>
<dbReference type="AlphaFoldDB" id="A0A7I8WY14"/>
<dbReference type="Gene3D" id="1.20.120.980">
    <property type="entry name" value="Serine carboxypeptidase S28, SKS domain"/>
    <property type="match status" value="1"/>
</dbReference>
<accession>A0A7I8WY14</accession>
<feature type="chain" id="PRO_5036204470" evidence="6">
    <location>
        <begin position="17"/>
        <end position="470"/>
    </location>
</feature>
<dbReference type="SUPFAM" id="SSF53474">
    <property type="entry name" value="alpha/beta-Hydrolases"/>
    <property type="match status" value="1"/>
</dbReference>
<dbReference type="EMBL" id="CAJFDI010000002">
    <property type="protein sequence ID" value="CAD5217094.1"/>
    <property type="molecule type" value="Genomic_DNA"/>
</dbReference>
<dbReference type="InterPro" id="IPR042269">
    <property type="entry name" value="Ser_carbopepase_S28_SKS"/>
</dbReference>
<dbReference type="Pfam" id="PF05577">
    <property type="entry name" value="Peptidase_S28"/>
    <property type="match status" value="1"/>
</dbReference>
<evidence type="ECO:0000313" key="7">
    <source>
        <dbReference type="EMBL" id="CAD5217094.1"/>
    </source>
</evidence>
<evidence type="ECO:0000256" key="5">
    <source>
        <dbReference type="ARBA" id="ARBA00023180"/>
    </source>
</evidence>
<dbReference type="InterPro" id="IPR029058">
    <property type="entry name" value="AB_hydrolase_fold"/>
</dbReference>
<evidence type="ECO:0000313" key="8">
    <source>
        <dbReference type="Proteomes" id="UP000659654"/>
    </source>
</evidence>
<dbReference type="Gene3D" id="3.40.50.1820">
    <property type="entry name" value="alpha/beta hydrolase"/>
    <property type="match status" value="1"/>
</dbReference>
<keyword evidence="2" id="KW-0645">Protease</keyword>